<gene>
    <name evidence="2" type="ORF">DIC66_20095</name>
</gene>
<organism evidence="2 3">
    <name type="scientific">Rhodoferax lacus</name>
    <dbReference type="NCBI Taxonomy" id="2184758"/>
    <lineage>
        <taxon>Bacteria</taxon>
        <taxon>Pseudomonadati</taxon>
        <taxon>Pseudomonadota</taxon>
        <taxon>Betaproteobacteria</taxon>
        <taxon>Burkholderiales</taxon>
        <taxon>Comamonadaceae</taxon>
        <taxon>Rhodoferax</taxon>
    </lineage>
</organism>
<dbReference type="InterPro" id="IPR013216">
    <property type="entry name" value="Methyltransf_11"/>
</dbReference>
<feature type="domain" description="Methyltransferase type 11" evidence="1">
    <location>
        <begin position="55"/>
        <end position="144"/>
    </location>
</feature>
<proteinExistence type="predicted"/>
<dbReference type="AlphaFoldDB" id="A0A3E1R7W2"/>
<sequence length="245" mass="27821">MKRSIEGLGGKYGTDYLNWKKWDGKFGDLTKRDSAYFSKEISRTRNHFSNKSRVLEVGFGNGGFLSFCRQNGWDVYGTEVNESLVKIASRDGFKVVHSENLSSFEESYFDLVVAFDVLEHINQDQLSNFLLEIKRVLKNDGIFLARFPNGDSPFGLRIQNGDVTHITTIGSGKIRYFSTQLNLQIIFVGGEFQPILGVGILHFSHGVFSFVVKKAINLITRLIFFPRVDIDFLSPNLVSIFKIQK</sequence>
<dbReference type="Gene3D" id="3.40.50.150">
    <property type="entry name" value="Vaccinia Virus protein VP39"/>
    <property type="match status" value="1"/>
</dbReference>
<dbReference type="Pfam" id="PF08241">
    <property type="entry name" value="Methyltransf_11"/>
    <property type="match status" value="1"/>
</dbReference>
<accession>A0A3E1R7W2</accession>
<dbReference type="SUPFAM" id="SSF53335">
    <property type="entry name" value="S-adenosyl-L-methionine-dependent methyltransferases"/>
    <property type="match status" value="1"/>
</dbReference>
<name>A0A3E1R7W2_9BURK</name>
<evidence type="ECO:0000313" key="2">
    <source>
        <dbReference type="EMBL" id="RFO95132.1"/>
    </source>
</evidence>
<dbReference type="Proteomes" id="UP000260665">
    <property type="component" value="Unassembled WGS sequence"/>
</dbReference>
<dbReference type="PANTHER" id="PTHR43861:SF6">
    <property type="entry name" value="METHYLTRANSFERASE TYPE 11"/>
    <property type="match status" value="1"/>
</dbReference>
<keyword evidence="3" id="KW-1185">Reference proteome</keyword>
<dbReference type="PANTHER" id="PTHR43861">
    <property type="entry name" value="TRANS-ACONITATE 2-METHYLTRANSFERASE-RELATED"/>
    <property type="match status" value="1"/>
</dbReference>
<dbReference type="RefSeq" id="WP_117179968.1">
    <property type="nucleotide sequence ID" value="NZ_QFZK01000022.1"/>
</dbReference>
<dbReference type="OrthoDB" id="9790457at2"/>
<reference evidence="2 3" key="1">
    <citation type="submission" date="2018-05" db="EMBL/GenBank/DDBJ databases">
        <title>Rhodoferax soyangensis sp.nov., isolated from an oligotrophic freshwater lake.</title>
        <authorList>
            <person name="Park M."/>
        </authorList>
    </citation>
    <scope>NUCLEOTIDE SEQUENCE [LARGE SCALE GENOMIC DNA]</scope>
    <source>
        <strain evidence="2 3">IMCC26218</strain>
    </source>
</reference>
<dbReference type="CDD" id="cd02440">
    <property type="entry name" value="AdoMet_MTases"/>
    <property type="match status" value="1"/>
</dbReference>
<dbReference type="EMBL" id="QFZK01000022">
    <property type="protein sequence ID" value="RFO95132.1"/>
    <property type="molecule type" value="Genomic_DNA"/>
</dbReference>
<protein>
    <recommendedName>
        <fullName evidence="1">Methyltransferase type 11 domain-containing protein</fullName>
    </recommendedName>
</protein>
<evidence type="ECO:0000259" key="1">
    <source>
        <dbReference type="Pfam" id="PF08241"/>
    </source>
</evidence>
<comment type="caution">
    <text evidence="2">The sequence shown here is derived from an EMBL/GenBank/DDBJ whole genome shotgun (WGS) entry which is preliminary data.</text>
</comment>
<dbReference type="InterPro" id="IPR029063">
    <property type="entry name" value="SAM-dependent_MTases_sf"/>
</dbReference>
<evidence type="ECO:0000313" key="3">
    <source>
        <dbReference type="Proteomes" id="UP000260665"/>
    </source>
</evidence>
<dbReference type="GO" id="GO:0008757">
    <property type="term" value="F:S-adenosylmethionine-dependent methyltransferase activity"/>
    <property type="evidence" value="ECO:0007669"/>
    <property type="project" value="InterPro"/>
</dbReference>